<dbReference type="EMBL" id="JANPWB010000002">
    <property type="protein sequence ID" value="KAJ1209814.1"/>
    <property type="molecule type" value="Genomic_DNA"/>
</dbReference>
<dbReference type="Pfam" id="PF22938">
    <property type="entry name" value="Integrase_p58_C"/>
    <property type="match status" value="1"/>
</dbReference>
<dbReference type="InterPro" id="IPR054465">
    <property type="entry name" value="Integrase_p58-like_C"/>
</dbReference>
<evidence type="ECO:0000313" key="3">
    <source>
        <dbReference type="EMBL" id="KAJ1209814.1"/>
    </source>
</evidence>
<feature type="region of interest" description="Disordered" evidence="1">
    <location>
        <begin position="143"/>
        <end position="168"/>
    </location>
</feature>
<proteinExistence type="predicted"/>
<accession>A0AAV7WCM6</accession>
<keyword evidence="4" id="KW-1185">Reference proteome</keyword>
<dbReference type="InterPro" id="IPR050951">
    <property type="entry name" value="Retrovirus_Pol_polyprotein"/>
</dbReference>
<evidence type="ECO:0000259" key="2">
    <source>
        <dbReference type="Pfam" id="PF22938"/>
    </source>
</evidence>
<reference evidence="3" key="1">
    <citation type="journal article" date="2022" name="bioRxiv">
        <title>Sequencing and chromosome-scale assembly of the giantPleurodeles waltlgenome.</title>
        <authorList>
            <person name="Brown T."/>
            <person name="Elewa A."/>
            <person name="Iarovenko S."/>
            <person name="Subramanian E."/>
            <person name="Araus A.J."/>
            <person name="Petzold A."/>
            <person name="Susuki M."/>
            <person name="Suzuki K.-i.T."/>
            <person name="Hayashi T."/>
            <person name="Toyoda A."/>
            <person name="Oliveira C."/>
            <person name="Osipova E."/>
            <person name="Leigh N.D."/>
            <person name="Simon A."/>
            <person name="Yun M.H."/>
        </authorList>
    </citation>
    <scope>NUCLEOTIDE SEQUENCE</scope>
    <source>
        <strain evidence="3">20211129_DDA</strain>
        <tissue evidence="3">Liver</tissue>
    </source>
</reference>
<evidence type="ECO:0000313" key="4">
    <source>
        <dbReference type="Proteomes" id="UP001066276"/>
    </source>
</evidence>
<dbReference type="PANTHER" id="PTHR37984:SF15">
    <property type="entry name" value="INTEGRASE CATALYTIC DOMAIN-CONTAINING PROTEIN"/>
    <property type="match status" value="1"/>
</dbReference>
<evidence type="ECO:0000256" key="1">
    <source>
        <dbReference type="SAM" id="MobiDB-lite"/>
    </source>
</evidence>
<dbReference type="Proteomes" id="UP001066276">
    <property type="component" value="Chromosome 1_2"/>
</dbReference>
<comment type="caution">
    <text evidence="3">The sequence shown here is derived from an EMBL/GenBank/DDBJ whole genome shotgun (WGS) entry which is preliminary data.</text>
</comment>
<dbReference type="AlphaFoldDB" id="A0AAV7WCM6"/>
<organism evidence="3 4">
    <name type="scientific">Pleurodeles waltl</name>
    <name type="common">Iberian ribbed newt</name>
    <dbReference type="NCBI Taxonomy" id="8319"/>
    <lineage>
        <taxon>Eukaryota</taxon>
        <taxon>Metazoa</taxon>
        <taxon>Chordata</taxon>
        <taxon>Craniata</taxon>
        <taxon>Vertebrata</taxon>
        <taxon>Euteleostomi</taxon>
        <taxon>Amphibia</taxon>
        <taxon>Batrachia</taxon>
        <taxon>Caudata</taxon>
        <taxon>Salamandroidea</taxon>
        <taxon>Salamandridae</taxon>
        <taxon>Pleurodelinae</taxon>
        <taxon>Pleurodeles</taxon>
    </lineage>
</organism>
<protein>
    <recommendedName>
        <fullName evidence="2">Integrase p58-like C-terminal domain-containing protein</fullName>
    </recommendedName>
</protein>
<sequence>MAAETWEEEESGEKPILEYAQQLKSQLQRVWEDVRTHMEKAQEKQKRYYDQTAKTRQLQPNDKVLLLLPSSENKLLAKWQGPYKILKQISPVTYLVELSQNPKREQIYHINLRKKWEESEVPSSPVASGFMVTPEKPLEIELCPTTPQTPPELPQISPNLQDEQQKQPDSLLARHAVFFVKIQ</sequence>
<dbReference type="PANTHER" id="PTHR37984">
    <property type="entry name" value="PROTEIN CBG26694"/>
    <property type="match status" value="1"/>
</dbReference>
<gene>
    <name evidence="3" type="ORF">NDU88_005186</name>
</gene>
<name>A0AAV7WCM6_PLEWA</name>
<feature type="domain" description="Integrase p58-like C-terminal" evidence="2">
    <location>
        <begin position="81"/>
        <end position="114"/>
    </location>
</feature>